<dbReference type="FunFam" id="3.40.50.300:FF:000282">
    <property type="entry name" value="Strawberry notch homolog 1 (Drosophila)"/>
    <property type="match status" value="1"/>
</dbReference>
<feature type="compositionally biased region" description="Basic residues" evidence="5">
    <location>
        <begin position="1015"/>
        <end position="1034"/>
    </location>
</feature>
<evidence type="ECO:0000256" key="4">
    <source>
        <dbReference type="ARBA" id="ARBA00023242"/>
    </source>
</evidence>
<feature type="region of interest" description="Disordered" evidence="5">
    <location>
        <begin position="888"/>
        <end position="1055"/>
    </location>
</feature>
<dbReference type="HOGENOM" id="CLU_000212_2_0_1"/>
<dbReference type="GO" id="GO:0008587">
    <property type="term" value="P:imaginal disc-derived wing margin morphogenesis"/>
    <property type="evidence" value="ECO:0007669"/>
    <property type="project" value="EnsemblMetazoa"/>
</dbReference>
<dbReference type="PANTHER" id="PTHR12706">
    <property type="entry name" value="STRAWBERRY NOTCH-RELATED"/>
    <property type="match status" value="1"/>
</dbReference>
<dbReference type="OrthoDB" id="421838at2759"/>
<feature type="region of interest" description="Disordered" evidence="5">
    <location>
        <begin position="1498"/>
        <end position="1521"/>
    </location>
</feature>
<dbReference type="InterPro" id="IPR057332">
    <property type="entry name" value="SBNO_a/b_dom"/>
</dbReference>
<comment type="subcellular location">
    <subcellularLocation>
        <location evidence="1">Nucleus</location>
    </subcellularLocation>
</comment>
<evidence type="ECO:0000259" key="6">
    <source>
        <dbReference type="Pfam" id="PF13871"/>
    </source>
</evidence>
<evidence type="ECO:0000256" key="3">
    <source>
        <dbReference type="ARBA" id="ARBA00023054"/>
    </source>
</evidence>
<name>B3NWR2_DROER</name>
<proteinExistence type="inferred from homology"/>
<feature type="compositionally biased region" description="Low complexity" evidence="5">
    <location>
        <begin position="888"/>
        <end position="903"/>
    </location>
</feature>
<dbReference type="Pfam" id="PF25373">
    <property type="entry name" value="SBNO"/>
    <property type="match status" value="1"/>
</dbReference>
<dbReference type="InterPro" id="IPR039187">
    <property type="entry name" value="SNO_AAA"/>
</dbReference>
<dbReference type="InterPro" id="IPR026741">
    <property type="entry name" value="SNO"/>
</dbReference>
<evidence type="ECO:0000313" key="9">
    <source>
        <dbReference type="EMBL" id="EDV47224.2"/>
    </source>
</evidence>
<comment type="similarity">
    <text evidence="2">Belongs to the SBNO family.</text>
</comment>
<dbReference type="EMBL" id="CH954180">
    <property type="protein sequence ID" value="EDV47224.2"/>
    <property type="molecule type" value="Genomic_DNA"/>
</dbReference>
<feature type="region of interest" description="Disordered" evidence="5">
    <location>
        <begin position="239"/>
        <end position="265"/>
    </location>
</feature>
<feature type="compositionally biased region" description="Acidic residues" evidence="5">
    <location>
        <begin position="11"/>
        <end position="36"/>
    </location>
</feature>
<evidence type="ECO:0000256" key="5">
    <source>
        <dbReference type="SAM" id="MobiDB-lite"/>
    </source>
</evidence>
<sequence length="1666" mass="181204">MTSKKRKTLLDADDDDDNFDEDDSGSDFDDDEDPDQIEVPGGGRDLNTAVTYAQNIRSGVGVATKGGTPIPISGAKIVIGNNKIKPISLLRINNNNNNIITSVNNRNNNIVTTNGNNNNATNNNNTAATTIVRQIVTTTATPTTVGGTPTVGGVALGGKITAIPIVGRKVALENNLSNMPKKLNNAITAMGSPAARSSGNAGPAGSSQGGAIGSTSSYLNSLSTNELMNLAAYVAAKGSNAPPPPPPSTAANSVRNSPAGGIPNPGGNFFGGSAAASTSASAANFNMAASLLAQMSYAGGAAPIRAFKIAGNVGGIGNSLKPPLATSAVSGGPAGGAPGSVVKGNNSMIEAVQKLIAMNPEYLTSGIPNNVFQMFMQSMQRPQTTPAPIQPMNPGAMVTSAAAAAAAAAHASAAAFVQQEEDEVDYEEMGVAETYADYWPAKLKLGKKHPDAVVETASLSSVEPCDVYYKLSLPLETINSGHLSALQLESITYASQAHDHLLPDGSRAGFLIGDGAGVGKGRTIAGIIYENYLKGRKKALWISVSNDLKYDAERDLSDIGATRIEVHALNKFKYAKISSDVNNNCKRGVIFSTYSALIGESNNKTGKYRSRFRQLLQWCGEDFEGLIIFDECHKAKNLCPVGSGKPTKTGQTVLELQQKLPKARVVYASATGASEPKNMAYMVRLGLWGQGTAFSNFNDFITAVERRGVGAMEIVAMDMKLRGMYIARQLSFKGVSFKIEEVPLSKEFRKIYDQSVELWVEAMQKFTEAAELIDAESRMKKTMWGQFWSSHQRFFKYLCIAAKVNHAVLVARESIKYGKCVVIGLQSTGEARTLDQLERDDGELTDFVSTAKGVFQSFVERHFPAPDRNRINRILGLYDETPSLSSIADSTSSLGNNSNSTTTAGKRKGSNNNDNGSASSKSKKKKRSGSWQHSDSDDDTGRKRNRKRDGGNSNSDSDEANSDDDLRSDMDDEDEDDEDHDVDSDRRSVASDASSDFNPFFSGSDSDIDPWVNARSKKSKKTQKKTKKKVKKEKPKKETTSSASSSAATDPSGSASMSATVVAALNAAKSRKSQLSTQDKIQDLLQKKQELKGTVTPVGVNGVKLNYGPPPKDAIERACTMKEELLRKIERLGARLPPNTLDQLIDELGGPDNVAEMTGRRGRVVQTDDGNIQYESRTESDVPLETLNITEKQRFMDGEKDVAIISEAASSGISLQSDRRVFNQRRRVHITLELPWSADRAIQQFGRTHRSNQVNAPEYIFLISDLAGERRFASTVAKRLESLGALTHGDRRATETRDLSQFNIDNKYGRQALETVMRTIMGYESPLVPPPTDYSGEFFKDIAGALVGVGIIVNSESNPGVLSLDKDYNNISKFLNRILGCPVDLQNRLFKYFTDTMTAIIQQAKRGGRFDLGIVDLGAAGENVTRVRLIRFVRKHATGVAPTEMHTVRVERGMIWQEAIDKYADLFNENEGFYLSHQLRNQKRTAIMVVILEHQSRNSSSTSSATDSDSGSKKKKTRSKKEIMCQIYRPNTGLQVRHESLFELEKKYRKVPSEDAEPHWTEQYDASVNTCSHAYWNGNCRNVSLGNDCEVGLRQRLYHVLAGSVLSVWGRVEHILNTRSNSKMQVIRMKTTEGEKIVGTLIPKSCFEPLVADLRSDSEKQEEFNY</sequence>
<dbReference type="GO" id="GO:0042393">
    <property type="term" value="F:histone binding"/>
    <property type="evidence" value="ECO:0007669"/>
    <property type="project" value="TreeGrafter"/>
</dbReference>
<feature type="region of interest" description="Disordered" evidence="5">
    <location>
        <begin position="1"/>
        <end position="46"/>
    </location>
</feature>
<feature type="domain" description="Strawberry notch helicase C" evidence="6">
    <location>
        <begin position="1139"/>
        <end position="1416"/>
    </location>
</feature>
<feature type="compositionally biased region" description="Low complexity" evidence="5">
    <location>
        <begin position="1040"/>
        <end position="1055"/>
    </location>
</feature>
<dbReference type="GO" id="GO:0048190">
    <property type="term" value="P:wing disc dorsal/ventral pattern formation"/>
    <property type="evidence" value="ECO:0007669"/>
    <property type="project" value="EnsemblMetazoa"/>
</dbReference>
<dbReference type="InterPro" id="IPR026937">
    <property type="entry name" value="SBNO_Helicase_C_dom"/>
</dbReference>
<dbReference type="eggNOG" id="KOG1513">
    <property type="taxonomic scope" value="Eukaryota"/>
</dbReference>
<gene>
    <name evidence="9" type="primary">Dere\GG19514</name>
    <name evidence="9" type="synonym">dere_GLEANR_4252</name>
    <name evidence="9" type="synonym">GG19514</name>
    <name evidence="9" type="ORF">Dere_GG19514</name>
</gene>
<dbReference type="GO" id="GO:0042461">
    <property type="term" value="P:photoreceptor cell development"/>
    <property type="evidence" value="ECO:0007669"/>
    <property type="project" value="EnsemblMetazoa"/>
</dbReference>
<protein>
    <submittedName>
        <fullName evidence="9">Uncharacterized protein, isoform B</fullName>
    </submittedName>
</protein>
<dbReference type="PANTHER" id="PTHR12706:SF30">
    <property type="entry name" value="PROTEIN STRAWBERRY NOTCH-RELATED"/>
    <property type="match status" value="1"/>
</dbReference>
<evidence type="ECO:0000313" key="10">
    <source>
        <dbReference type="Proteomes" id="UP000008711"/>
    </source>
</evidence>
<feature type="domain" description="SBNO alpha/beta" evidence="8">
    <location>
        <begin position="1454"/>
        <end position="1594"/>
    </location>
</feature>
<keyword evidence="3" id="KW-0175">Coiled coil</keyword>
<reference evidence="9 10" key="1">
    <citation type="journal article" date="2007" name="Nature">
        <title>Evolution of genes and genomes on the Drosophila phylogeny.</title>
        <authorList>
            <consortium name="Drosophila 12 Genomes Consortium"/>
            <person name="Clark A.G."/>
            <person name="Eisen M.B."/>
            <person name="Smith D.R."/>
            <person name="Bergman C.M."/>
            <person name="Oliver B."/>
            <person name="Markow T.A."/>
            <person name="Kaufman T.C."/>
            <person name="Kellis M."/>
            <person name="Gelbart W."/>
            <person name="Iyer V.N."/>
            <person name="Pollard D.A."/>
            <person name="Sackton T.B."/>
            <person name="Larracuente A.M."/>
            <person name="Singh N.D."/>
            <person name="Abad J.P."/>
            <person name="Abt D.N."/>
            <person name="Adryan B."/>
            <person name="Aguade M."/>
            <person name="Akashi H."/>
            <person name="Anderson W.W."/>
            <person name="Aquadro C.F."/>
            <person name="Ardell D.H."/>
            <person name="Arguello R."/>
            <person name="Artieri C.G."/>
            <person name="Barbash D.A."/>
            <person name="Barker D."/>
            <person name="Barsanti P."/>
            <person name="Batterham P."/>
            <person name="Batzoglou S."/>
            <person name="Begun D."/>
            <person name="Bhutkar A."/>
            <person name="Blanco E."/>
            <person name="Bosak S.A."/>
            <person name="Bradley R.K."/>
            <person name="Brand A.D."/>
            <person name="Brent M.R."/>
            <person name="Brooks A.N."/>
            <person name="Brown R.H."/>
            <person name="Butlin R.K."/>
            <person name="Caggese C."/>
            <person name="Calvi B.R."/>
            <person name="Bernardo de Carvalho A."/>
            <person name="Caspi A."/>
            <person name="Castrezana S."/>
            <person name="Celniker S.E."/>
            <person name="Chang J.L."/>
            <person name="Chapple C."/>
            <person name="Chatterji S."/>
            <person name="Chinwalla A."/>
            <person name="Civetta A."/>
            <person name="Clifton S.W."/>
            <person name="Comeron J.M."/>
            <person name="Costello J.C."/>
            <person name="Coyne J.A."/>
            <person name="Daub J."/>
            <person name="David R.G."/>
            <person name="Delcher A.L."/>
            <person name="Delehaunty K."/>
            <person name="Do C.B."/>
            <person name="Ebling H."/>
            <person name="Edwards K."/>
            <person name="Eickbush T."/>
            <person name="Evans J.D."/>
            <person name="Filipski A."/>
            <person name="Findeiss S."/>
            <person name="Freyhult E."/>
            <person name="Fulton L."/>
            <person name="Fulton R."/>
            <person name="Garcia A.C."/>
            <person name="Gardiner A."/>
            <person name="Garfield D.A."/>
            <person name="Garvin B.E."/>
            <person name="Gibson G."/>
            <person name="Gilbert D."/>
            <person name="Gnerre S."/>
            <person name="Godfrey J."/>
            <person name="Good R."/>
            <person name="Gotea V."/>
            <person name="Gravely B."/>
            <person name="Greenberg A.J."/>
            <person name="Griffiths-Jones S."/>
            <person name="Gross S."/>
            <person name="Guigo R."/>
            <person name="Gustafson E.A."/>
            <person name="Haerty W."/>
            <person name="Hahn M.W."/>
            <person name="Halligan D.L."/>
            <person name="Halpern A.L."/>
            <person name="Halter G.M."/>
            <person name="Han M.V."/>
            <person name="Heger A."/>
            <person name="Hillier L."/>
            <person name="Hinrichs A.S."/>
            <person name="Holmes I."/>
            <person name="Hoskins R.A."/>
            <person name="Hubisz M.J."/>
            <person name="Hultmark D."/>
            <person name="Huntley M.A."/>
            <person name="Jaffe D.B."/>
            <person name="Jagadeeshan S."/>
            <person name="Jeck W.R."/>
            <person name="Johnson J."/>
            <person name="Jones C.D."/>
            <person name="Jordan W.C."/>
            <person name="Karpen G.H."/>
            <person name="Kataoka E."/>
            <person name="Keightley P.D."/>
            <person name="Kheradpour P."/>
            <person name="Kirkness E.F."/>
            <person name="Koerich L.B."/>
            <person name="Kristiansen K."/>
            <person name="Kudrna D."/>
            <person name="Kulathinal R.J."/>
            <person name="Kumar S."/>
            <person name="Kwok R."/>
            <person name="Lander E."/>
            <person name="Langley C.H."/>
            <person name="Lapoint R."/>
            <person name="Lazzaro B.P."/>
            <person name="Lee S.J."/>
            <person name="Levesque L."/>
            <person name="Li R."/>
            <person name="Lin C.F."/>
            <person name="Lin M.F."/>
            <person name="Lindblad-Toh K."/>
            <person name="Llopart A."/>
            <person name="Long M."/>
            <person name="Low L."/>
            <person name="Lozovsky E."/>
            <person name="Lu J."/>
            <person name="Luo M."/>
            <person name="Machado C.A."/>
            <person name="Makalowski W."/>
            <person name="Marzo M."/>
            <person name="Matsuda M."/>
            <person name="Matzkin L."/>
            <person name="McAllister B."/>
            <person name="McBride C.S."/>
            <person name="McKernan B."/>
            <person name="McKernan K."/>
            <person name="Mendez-Lago M."/>
            <person name="Minx P."/>
            <person name="Mollenhauer M.U."/>
            <person name="Montooth K."/>
            <person name="Mount S.M."/>
            <person name="Mu X."/>
            <person name="Myers E."/>
            <person name="Negre B."/>
            <person name="Newfeld S."/>
            <person name="Nielsen R."/>
            <person name="Noor M.A."/>
            <person name="O'Grady P."/>
            <person name="Pachter L."/>
            <person name="Papaceit M."/>
            <person name="Parisi M.J."/>
            <person name="Parisi M."/>
            <person name="Parts L."/>
            <person name="Pedersen J.S."/>
            <person name="Pesole G."/>
            <person name="Phillippy A.M."/>
            <person name="Ponting C.P."/>
            <person name="Pop M."/>
            <person name="Porcelli D."/>
            <person name="Powell J.R."/>
            <person name="Prohaska S."/>
            <person name="Pruitt K."/>
            <person name="Puig M."/>
            <person name="Quesneville H."/>
            <person name="Ram K.R."/>
            <person name="Rand D."/>
            <person name="Rasmussen M.D."/>
            <person name="Reed L.K."/>
            <person name="Reenan R."/>
            <person name="Reily A."/>
            <person name="Remington K.A."/>
            <person name="Rieger T.T."/>
            <person name="Ritchie M.G."/>
            <person name="Robin C."/>
            <person name="Rogers Y.H."/>
            <person name="Rohde C."/>
            <person name="Rozas J."/>
            <person name="Rubenfield M.J."/>
            <person name="Ruiz A."/>
            <person name="Russo S."/>
            <person name="Salzberg S.L."/>
            <person name="Sanchez-Gracia A."/>
            <person name="Saranga D.J."/>
            <person name="Sato H."/>
            <person name="Schaeffer S.W."/>
            <person name="Schatz M.C."/>
            <person name="Schlenke T."/>
            <person name="Schwartz R."/>
            <person name="Segarra C."/>
            <person name="Singh R.S."/>
            <person name="Sirot L."/>
            <person name="Sirota M."/>
            <person name="Sisneros N.B."/>
            <person name="Smith C.D."/>
            <person name="Smith T.F."/>
            <person name="Spieth J."/>
            <person name="Stage D.E."/>
            <person name="Stark A."/>
            <person name="Stephan W."/>
            <person name="Strausberg R.L."/>
            <person name="Strempel S."/>
            <person name="Sturgill D."/>
            <person name="Sutton G."/>
            <person name="Sutton G.G."/>
            <person name="Tao W."/>
            <person name="Teichmann S."/>
            <person name="Tobari Y.N."/>
            <person name="Tomimura Y."/>
            <person name="Tsolas J.M."/>
            <person name="Valente V.L."/>
            <person name="Venter E."/>
            <person name="Venter J.C."/>
            <person name="Vicario S."/>
            <person name="Vieira F.G."/>
            <person name="Vilella A.J."/>
            <person name="Villasante A."/>
            <person name="Walenz B."/>
            <person name="Wang J."/>
            <person name="Wasserman M."/>
            <person name="Watts T."/>
            <person name="Wilson D."/>
            <person name="Wilson R.K."/>
            <person name="Wing R.A."/>
            <person name="Wolfner M.F."/>
            <person name="Wong A."/>
            <person name="Wong G.K."/>
            <person name="Wu C.I."/>
            <person name="Wu G."/>
            <person name="Yamamoto D."/>
            <person name="Yang H.P."/>
            <person name="Yang S.P."/>
            <person name="Yorke J.A."/>
            <person name="Yoshida K."/>
            <person name="Zdobnov E."/>
            <person name="Zhang P."/>
            <person name="Zhang Y."/>
            <person name="Zimin A.V."/>
            <person name="Baldwin J."/>
            <person name="Abdouelleil A."/>
            <person name="Abdulkadir J."/>
            <person name="Abebe A."/>
            <person name="Abera B."/>
            <person name="Abreu J."/>
            <person name="Acer S.C."/>
            <person name="Aftuck L."/>
            <person name="Alexander A."/>
            <person name="An P."/>
            <person name="Anderson E."/>
            <person name="Anderson S."/>
            <person name="Arachi H."/>
            <person name="Azer M."/>
            <person name="Bachantsang P."/>
            <person name="Barry A."/>
            <person name="Bayul T."/>
            <person name="Berlin A."/>
            <person name="Bessette D."/>
            <person name="Bloom T."/>
            <person name="Blye J."/>
            <person name="Boguslavskiy L."/>
            <person name="Bonnet C."/>
            <person name="Boukhgalter B."/>
            <person name="Bourzgui I."/>
            <person name="Brown A."/>
            <person name="Cahill P."/>
            <person name="Channer S."/>
            <person name="Cheshatsang Y."/>
            <person name="Chuda L."/>
            <person name="Citroen M."/>
            <person name="Collymore A."/>
            <person name="Cooke P."/>
            <person name="Costello M."/>
            <person name="D'Aco K."/>
            <person name="Daza R."/>
            <person name="De Haan G."/>
            <person name="DeGray S."/>
            <person name="DeMaso C."/>
            <person name="Dhargay N."/>
            <person name="Dooley K."/>
            <person name="Dooley E."/>
            <person name="Doricent M."/>
            <person name="Dorje P."/>
            <person name="Dorjee K."/>
            <person name="Dupes A."/>
            <person name="Elong R."/>
            <person name="Falk J."/>
            <person name="Farina A."/>
            <person name="Faro S."/>
            <person name="Ferguson D."/>
            <person name="Fisher S."/>
            <person name="Foley C.D."/>
            <person name="Franke A."/>
            <person name="Friedrich D."/>
            <person name="Gadbois L."/>
            <person name="Gearin G."/>
            <person name="Gearin C.R."/>
            <person name="Giannoukos G."/>
            <person name="Goode T."/>
            <person name="Graham J."/>
            <person name="Grandbois E."/>
            <person name="Grewal S."/>
            <person name="Gyaltsen K."/>
            <person name="Hafez N."/>
            <person name="Hagos B."/>
            <person name="Hall J."/>
            <person name="Henson C."/>
            <person name="Hollinger A."/>
            <person name="Honan T."/>
            <person name="Huard M.D."/>
            <person name="Hughes L."/>
            <person name="Hurhula B."/>
            <person name="Husby M.E."/>
            <person name="Kamat A."/>
            <person name="Kanga B."/>
            <person name="Kashin S."/>
            <person name="Khazanovich D."/>
            <person name="Kisner P."/>
            <person name="Lance K."/>
            <person name="Lara M."/>
            <person name="Lee W."/>
            <person name="Lennon N."/>
            <person name="Letendre F."/>
            <person name="LeVine R."/>
            <person name="Lipovsky A."/>
            <person name="Liu X."/>
            <person name="Liu J."/>
            <person name="Liu S."/>
            <person name="Lokyitsang T."/>
            <person name="Lokyitsang Y."/>
            <person name="Lubonja R."/>
            <person name="Lui A."/>
            <person name="MacDonald P."/>
            <person name="Magnisalis V."/>
            <person name="Maru K."/>
            <person name="Matthews C."/>
            <person name="McCusker W."/>
            <person name="McDonough S."/>
            <person name="Mehta T."/>
            <person name="Meldrim J."/>
            <person name="Meneus L."/>
            <person name="Mihai O."/>
            <person name="Mihalev A."/>
            <person name="Mihova T."/>
            <person name="Mittelman R."/>
            <person name="Mlenga V."/>
            <person name="Montmayeur A."/>
            <person name="Mulrain L."/>
            <person name="Navidi A."/>
            <person name="Naylor J."/>
            <person name="Negash T."/>
            <person name="Nguyen T."/>
            <person name="Nguyen N."/>
            <person name="Nicol R."/>
            <person name="Norbu C."/>
            <person name="Norbu N."/>
            <person name="Novod N."/>
            <person name="O'Neill B."/>
            <person name="Osman S."/>
            <person name="Markiewicz E."/>
            <person name="Oyono O.L."/>
            <person name="Patti C."/>
            <person name="Phunkhang P."/>
            <person name="Pierre F."/>
            <person name="Priest M."/>
            <person name="Raghuraman S."/>
            <person name="Rege F."/>
            <person name="Reyes R."/>
            <person name="Rise C."/>
            <person name="Rogov P."/>
            <person name="Ross K."/>
            <person name="Ryan E."/>
            <person name="Settipalli S."/>
            <person name="Shea T."/>
            <person name="Sherpa N."/>
            <person name="Shi L."/>
            <person name="Shih D."/>
            <person name="Sparrow T."/>
            <person name="Spaulding J."/>
            <person name="Stalker J."/>
            <person name="Stange-Thomann N."/>
            <person name="Stavropoulos S."/>
            <person name="Stone C."/>
            <person name="Strader C."/>
            <person name="Tesfaye S."/>
            <person name="Thomson T."/>
            <person name="Thoulutsang Y."/>
            <person name="Thoulutsang D."/>
            <person name="Topham K."/>
            <person name="Topping I."/>
            <person name="Tsamla T."/>
            <person name="Vassiliev H."/>
            <person name="Vo A."/>
            <person name="Wangchuk T."/>
            <person name="Wangdi T."/>
            <person name="Weiand M."/>
            <person name="Wilkinson J."/>
            <person name="Wilson A."/>
            <person name="Yadav S."/>
            <person name="Young G."/>
            <person name="Yu Q."/>
            <person name="Zembek L."/>
            <person name="Zhong D."/>
            <person name="Zimmer A."/>
            <person name="Zwirko Z."/>
            <person name="Jaffe D.B."/>
            <person name="Alvarez P."/>
            <person name="Brockman W."/>
            <person name="Butler J."/>
            <person name="Chin C."/>
            <person name="Gnerre S."/>
            <person name="Grabherr M."/>
            <person name="Kleber M."/>
            <person name="Mauceli E."/>
            <person name="MacCallum I."/>
        </authorList>
    </citation>
    <scope>NUCLEOTIDE SEQUENCE [LARGE SCALE GENOMIC DNA]</scope>
    <source>
        <strain evidence="9 10">TSC#14021-0224.01</strain>
    </source>
</reference>
<dbReference type="Pfam" id="PF13871">
    <property type="entry name" value="Helicase_C_4"/>
    <property type="match status" value="1"/>
</dbReference>
<feature type="domain" description="Strawberry notch AAA" evidence="7">
    <location>
        <begin position="448"/>
        <end position="754"/>
    </location>
</feature>
<dbReference type="GO" id="GO:0007219">
    <property type="term" value="P:Notch signaling pathway"/>
    <property type="evidence" value="ECO:0007669"/>
    <property type="project" value="EnsemblMetazoa"/>
</dbReference>
<reference evidence="9 10" key="2">
    <citation type="journal article" date="2008" name="Bioinformatics">
        <title>Assembly reconciliation.</title>
        <authorList>
            <person name="Zimin A.V."/>
            <person name="Smith D.R."/>
            <person name="Sutton G."/>
            <person name="Yorke J.A."/>
        </authorList>
    </citation>
    <scope>NUCLEOTIDE SEQUENCE [LARGE SCALE GENOMIC DNA]</scope>
    <source>
        <strain evidence="9 10">TSC#14021-0224.01</strain>
    </source>
</reference>
<dbReference type="GO" id="GO:0031490">
    <property type="term" value="F:chromatin DNA binding"/>
    <property type="evidence" value="ECO:0007669"/>
    <property type="project" value="TreeGrafter"/>
</dbReference>
<dbReference type="GO" id="GO:0045944">
    <property type="term" value="P:positive regulation of transcription by RNA polymerase II"/>
    <property type="evidence" value="ECO:0007669"/>
    <property type="project" value="EnsemblMetazoa"/>
</dbReference>
<dbReference type="Proteomes" id="UP000008711">
    <property type="component" value="Unassembled WGS sequence"/>
</dbReference>
<keyword evidence="4" id="KW-0539">Nucleus</keyword>
<dbReference type="InterPro" id="IPR027417">
    <property type="entry name" value="P-loop_NTPase"/>
</dbReference>
<dbReference type="Gene3D" id="3.40.50.300">
    <property type="entry name" value="P-loop containing nucleotide triphosphate hydrolases"/>
    <property type="match status" value="2"/>
</dbReference>
<evidence type="ECO:0000256" key="1">
    <source>
        <dbReference type="ARBA" id="ARBA00004123"/>
    </source>
</evidence>
<evidence type="ECO:0000259" key="7">
    <source>
        <dbReference type="Pfam" id="PF13872"/>
    </source>
</evidence>
<dbReference type="Pfam" id="PF13872">
    <property type="entry name" value="AAA_34"/>
    <property type="match status" value="1"/>
</dbReference>
<organism evidence="9 10">
    <name type="scientific">Drosophila erecta</name>
    <name type="common">Fruit fly</name>
    <dbReference type="NCBI Taxonomy" id="7220"/>
    <lineage>
        <taxon>Eukaryota</taxon>
        <taxon>Metazoa</taxon>
        <taxon>Ecdysozoa</taxon>
        <taxon>Arthropoda</taxon>
        <taxon>Hexapoda</taxon>
        <taxon>Insecta</taxon>
        <taxon>Pterygota</taxon>
        <taxon>Neoptera</taxon>
        <taxon>Endopterygota</taxon>
        <taxon>Diptera</taxon>
        <taxon>Brachycera</taxon>
        <taxon>Muscomorpha</taxon>
        <taxon>Ephydroidea</taxon>
        <taxon>Drosophilidae</taxon>
        <taxon>Drosophila</taxon>
        <taxon>Sophophora</taxon>
    </lineage>
</organism>
<accession>B3NWR2</accession>
<evidence type="ECO:0000259" key="8">
    <source>
        <dbReference type="Pfam" id="PF25373"/>
    </source>
</evidence>
<dbReference type="GO" id="GO:0045747">
    <property type="term" value="P:positive regulation of Notch signaling pathway"/>
    <property type="evidence" value="ECO:0007669"/>
    <property type="project" value="EnsemblMetazoa"/>
</dbReference>
<dbReference type="KEGG" id="der:6551053"/>
<feature type="compositionally biased region" description="Low complexity" evidence="5">
    <location>
        <begin position="256"/>
        <end position="265"/>
    </location>
</feature>
<feature type="compositionally biased region" description="Low complexity" evidence="5">
    <location>
        <begin position="1498"/>
        <end position="1509"/>
    </location>
</feature>
<dbReference type="SUPFAM" id="SSF52540">
    <property type="entry name" value="P-loop containing nucleoside triphosphate hydrolases"/>
    <property type="match status" value="2"/>
</dbReference>
<feature type="compositionally biased region" description="Low complexity" evidence="5">
    <location>
        <begin position="910"/>
        <end position="920"/>
    </location>
</feature>
<dbReference type="GO" id="GO:0005634">
    <property type="term" value="C:nucleus"/>
    <property type="evidence" value="ECO:0007669"/>
    <property type="project" value="UniProtKB-SubCell"/>
</dbReference>
<evidence type="ECO:0000256" key="2">
    <source>
        <dbReference type="ARBA" id="ARBA00006992"/>
    </source>
</evidence>
<keyword evidence="10" id="KW-1185">Reference proteome</keyword>
<feature type="compositionally biased region" description="Acidic residues" evidence="5">
    <location>
        <begin position="970"/>
        <end position="982"/>
    </location>
</feature>